<dbReference type="AlphaFoldDB" id="A0A6N7Q4P8"/>
<evidence type="ECO:0000313" key="1">
    <source>
        <dbReference type="EMBL" id="MRG98226.1"/>
    </source>
</evidence>
<comment type="caution">
    <text evidence="1">The sequence shown here is derived from an EMBL/GenBank/DDBJ whole genome shotgun (WGS) entry which is preliminary data.</text>
</comment>
<accession>A0A6N7Q4P8</accession>
<keyword evidence="2" id="KW-1185">Reference proteome</keyword>
<dbReference type="Proteomes" id="UP000440224">
    <property type="component" value="Unassembled WGS sequence"/>
</dbReference>
<protein>
    <submittedName>
        <fullName evidence="1">Uncharacterized protein</fullName>
    </submittedName>
</protein>
<dbReference type="EMBL" id="WJIE01000027">
    <property type="protein sequence ID" value="MRG98226.1"/>
    <property type="molecule type" value="Genomic_DNA"/>
</dbReference>
<reference evidence="1 2" key="1">
    <citation type="submission" date="2019-10" db="EMBL/GenBank/DDBJ databases">
        <title>A soil myxobacterium in the family Polyangiaceae.</title>
        <authorList>
            <person name="Li Y."/>
            <person name="Wang J."/>
        </authorList>
    </citation>
    <scope>NUCLEOTIDE SEQUENCE [LARGE SCALE GENOMIC DNA]</scope>
    <source>
        <strain evidence="1 2">DSM 14734</strain>
    </source>
</reference>
<evidence type="ECO:0000313" key="2">
    <source>
        <dbReference type="Proteomes" id="UP000440224"/>
    </source>
</evidence>
<name>A0A6N7Q4P8_9BACT</name>
<proteinExistence type="predicted"/>
<gene>
    <name evidence="1" type="ORF">GF068_40895</name>
</gene>
<dbReference type="RefSeq" id="WP_153825000.1">
    <property type="nucleotide sequence ID" value="NZ_WJIE01000027.1"/>
</dbReference>
<organism evidence="1 2">
    <name type="scientific">Polyangium spumosum</name>
    <dbReference type="NCBI Taxonomy" id="889282"/>
    <lineage>
        <taxon>Bacteria</taxon>
        <taxon>Pseudomonadati</taxon>
        <taxon>Myxococcota</taxon>
        <taxon>Polyangia</taxon>
        <taxon>Polyangiales</taxon>
        <taxon>Polyangiaceae</taxon>
        <taxon>Polyangium</taxon>
    </lineage>
</organism>
<sequence>MGVVSNFGAFIGHMMGAGGPETPKNRRAPIDEWWSAEDQLVAALDRKRTQDQIFRATSKARKIHARFVRLPPTDRLFLDAFFRERQYERSLEGLFGSGIGAIPFAKSAPLLPTRDVDQLHKYIASHHKVIERVRGEVHARYAATLRRYAEQEGSGESATAV</sequence>